<dbReference type="InterPro" id="IPR045147">
    <property type="entry name" value="ARI3A/B/C"/>
</dbReference>
<accession>A0A7S3C8I5</accession>
<dbReference type="PROSITE" id="PS01031">
    <property type="entry name" value="SHSP"/>
    <property type="match status" value="1"/>
</dbReference>
<dbReference type="Gene3D" id="2.30.30.140">
    <property type="match status" value="1"/>
</dbReference>
<dbReference type="GO" id="GO:0003677">
    <property type="term" value="F:DNA binding"/>
    <property type="evidence" value="ECO:0007669"/>
    <property type="project" value="UniProtKB-KW"/>
</dbReference>
<evidence type="ECO:0000256" key="2">
    <source>
        <dbReference type="ARBA" id="ARBA00023125"/>
    </source>
</evidence>
<dbReference type="PANTHER" id="PTHR15348:SF0">
    <property type="entry name" value="PROTEIN DEAD RINGER"/>
    <property type="match status" value="1"/>
</dbReference>
<evidence type="ECO:0000256" key="3">
    <source>
        <dbReference type="ARBA" id="ARBA00023163"/>
    </source>
</evidence>
<dbReference type="Gene3D" id="1.10.150.60">
    <property type="entry name" value="ARID DNA-binding domain"/>
    <property type="match status" value="1"/>
</dbReference>
<keyword evidence="2" id="KW-0238">DNA-binding</keyword>
<dbReference type="InterPro" id="IPR002068">
    <property type="entry name" value="A-crystallin/Hsp20_dom"/>
</dbReference>
<dbReference type="PANTHER" id="PTHR15348">
    <property type="entry name" value="AT-RICH INTERACTIVE DOMAIN-CONTAINING PROTEIN ARID DOMAIN- CONTAINING PROTEIN DEAD RINGER PROTEIN B-CELL REGULATOR OF IGH TRANSCRIPTION BRIGHT"/>
    <property type="match status" value="1"/>
</dbReference>
<evidence type="ECO:0000313" key="9">
    <source>
        <dbReference type="EMBL" id="CAE0187563.1"/>
    </source>
</evidence>
<dbReference type="InterPro" id="IPR001606">
    <property type="entry name" value="ARID_dom"/>
</dbReference>
<dbReference type="AlphaFoldDB" id="A0A7S3C8I5"/>
<protein>
    <submittedName>
        <fullName evidence="9">Uncharacterized protein</fullName>
    </submittedName>
</protein>
<dbReference type="PROSITE" id="PS51011">
    <property type="entry name" value="ARID"/>
    <property type="match status" value="1"/>
</dbReference>
<dbReference type="CDD" id="cd20404">
    <property type="entry name" value="Tudor_Agenet_AtEML-like"/>
    <property type="match status" value="1"/>
</dbReference>
<name>A0A7S3C8I5_9CHLO</name>
<dbReference type="Gene3D" id="2.60.40.790">
    <property type="match status" value="1"/>
</dbReference>
<dbReference type="Pfam" id="PF01388">
    <property type="entry name" value="ARID"/>
    <property type="match status" value="1"/>
</dbReference>
<proteinExistence type="inferred from homology"/>
<evidence type="ECO:0000256" key="5">
    <source>
        <dbReference type="PROSITE-ProRule" id="PRU00285"/>
    </source>
</evidence>
<feature type="compositionally biased region" description="Basic and acidic residues" evidence="6">
    <location>
        <begin position="300"/>
        <end position="316"/>
    </location>
</feature>
<dbReference type="SUPFAM" id="SSF49764">
    <property type="entry name" value="HSP20-like chaperones"/>
    <property type="match status" value="1"/>
</dbReference>
<keyword evidence="1" id="KW-0805">Transcription regulation</keyword>
<evidence type="ECO:0000259" key="7">
    <source>
        <dbReference type="PROSITE" id="PS01031"/>
    </source>
</evidence>
<dbReference type="CDD" id="cd16100">
    <property type="entry name" value="ARID"/>
    <property type="match status" value="1"/>
</dbReference>
<keyword evidence="3" id="KW-0804">Transcription</keyword>
<organism evidence="9">
    <name type="scientific">Chloropicon roscoffensis</name>
    <dbReference type="NCBI Taxonomy" id="1461544"/>
    <lineage>
        <taxon>Eukaryota</taxon>
        <taxon>Viridiplantae</taxon>
        <taxon>Chlorophyta</taxon>
        <taxon>Chloropicophyceae</taxon>
        <taxon>Chloropicales</taxon>
        <taxon>Chloropicaceae</taxon>
        <taxon>Chloropicon</taxon>
    </lineage>
</organism>
<evidence type="ECO:0000259" key="8">
    <source>
        <dbReference type="PROSITE" id="PS51011"/>
    </source>
</evidence>
<keyword evidence="4" id="KW-0539">Nucleus</keyword>
<feature type="domain" description="SHSP" evidence="7">
    <location>
        <begin position="357"/>
        <end position="456"/>
    </location>
</feature>
<feature type="region of interest" description="Disordered" evidence="6">
    <location>
        <begin position="282"/>
        <end position="340"/>
    </location>
</feature>
<evidence type="ECO:0000256" key="1">
    <source>
        <dbReference type="ARBA" id="ARBA00023015"/>
    </source>
</evidence>
<comment type="similarity">
    <text evidence="5">Belongs to the small heat shock protein (HSP20) family.</text>
</comment>
<dbReference type="InterPro" id="IPR008978">
    <property type="entry name" value="HSP20-like_chaperone"/>
</dbReference>
<sequence length="456" mass="51411">MESDLPAAALAEALAPPEATVGLEVEKGPHLVIEEEEQAVGEVEEEDQEEYDLEDLGIVDDRGLSYLNQLVGTHEPFADLVWRFWVSDHGPGYLEHKPLKCPLSIQKKPLDLWVLWNEVNKRGGYDHVSATKLWSTVGKFFNPPPTCTNLSFITKRCYTETLLPLEMGMRHDGLKPVGIVLPKADESLVREIRHSAHATYTNHKRNRSSSVQYGDYPKGKRYYGEEIVGKQVKVFWPKYRKTYQGEVAKFDENKHQHLIQYKDGEEKWTDFRKERKYSFVEDGISTRRQTTAGASTEGPGEEKRRLEQEEQQRRAAAEALGSPYDNNGGGQEKRQGKTTHQIPVVDDSHNKTGVMIKVTNKFGPPQVCGITQVEEAEDGYEIYALLPGMTLDDISVSCSQDGKVVVDGSPKDMYTSDEVGLQPVHQTLQLPTKVNVERTVAILTLHGLLYVKIFSL</sequence>
<dbReference type="EMBL" id="HBHZ01000797">
    <property type="protein sequence ID" value="CAE0187563.1"/>
    <property type="molecule type" value="Transcribed_RNA"/>
</dbReference>
<dbReference type="SMART" id="SM00501">
    <property type="entry name" value="BRIGHT"/>
    <property type="match status" value="1"/>
</dbReference>
<feature type="domain" description="ARID" evidence="8">
    <location>
        <begin position="71"/>
        <end position="170"/>
    </location>
</feature>
<dbReference type="GO" id="GO:0005634">
    <property type="term" value="C:nucleus"/>
    <property type="evidence" value="ECO:0007669"/>
    <property type="project" value="TreeGrafter"/>
</dbReference>
<dbReference type="CDD" id="cd06464">
    <property type="entry name" value="ACD_sHsps-like"/>
    <property type="match status" value="1"/>
</dbReference>
<gene>
    <name evidence="9" type="ORF">CROS1456_LOCUS629</name>
</gene>
<reference evidence="9" key="1">
    <citation type="submission" date="2021-01" db="EMBL/GenBank/DDBJ databases">
        <authorList>
            <person name="Corre E."/>
            <person name="Pelletier E."/>
            <person name="Niang G."/>
            <person name="Scheremetjew M."/>
            <person name="Finn R."/>
            <person name="Kale V."/>
            <person name="Holt S."/>
            <person name="Cochrane G."/>
            <person name="Meng A."/>
            <person name="Brown T."/>
            <person name="Cohen L."/>
        </authorList>
    </citation>
    <scope>NUCLEOTIDE SEQUENCE</scope>
    <source>
        <strain evidence="9">RCC1871</strain>
    </source>
</reference>
<dbReference type="GO" id="GO:0006357">
    <property type="term" value="P:regulation of transcription by RNA polymerase II"/>
    <property type="evidence" value="ECO:0007669"/>
    <property type="project" value="InterPro"/>
</dbReference>
<dbReference type="SMART" id="SM01014">
    <property type="entry name" value="ARID"/>
    <property type="match status" value="1"/>
</dbReference>
<evidence type="ECO:0000256" key="4">
    <source>
        <dbReference type="ARBA" id="ARBA00023242"/>
    </source>
</evidence>
<evidence type="ECO:0000256" key="6">
    <source>
        <dbReference type="SAM" id="MobiDB-lite"/>
    </source>
</evidence>
<dbReference type="SUPFAM" id="SSF46774">
    <property type="entry name" value="ARID-like"/>
    <property type="match status" value="1"/>
</dbReference>
<dbReference type="InterPro" id="IPR036431">
    <property type="entry name" value="ARID_dom_sf"/>
</dbReference>